<dbReference type="Pfam" id="PF02627">
    <property type="entry name" value="CMD"/>
    <property type="match status" value="1"/>
</dbReference>
<keyword evidence="3" id="KW-1185">Reference proteome</keyword>
<dbReference type="KEGG" id="htr:EPV75_00920"/>
<dbReference type="InterPro" id="IPR003779">
    <property type="entry name" value="CMD-like"/>
</dbReference>
<evidence type="ECO:0000259" key="1">
    <source>
        <dbReference type="Pfam" id="PF02627"/>
    </source>
</evidence>
<dbReference type="InterPro" id="IPR004675">
    <property type="entry name" value="AhpD_core"/>
</dbReference>
<dbReference type="PANTHER" id="PTHR33930">
    <property type="entry name" value="ALKYL HYDROPEROXIDE REDUCTASE AHPD"/>
    <property type="match status" value="1"/>
</dbReference>
<accession>A0A451G4E0</accession>
<proteinExistence type="predicted"/>
<name>A0A451G4E0_9GAMM</name>
<dbReference type="NCBIfam" id="TIGR00778">
    <property type="entry name" value="ahpD_dom"/>
    <property type="match status" value="1"/>
</dbReference>
<dbReference type="GO" id="GO:0051920">
    <property type="term" value="F:peroxiredoxin activity"/>
    <property type="evidence" value="ECO:0007669"/>
    <property type="project" value="InterPro"/>
</dbReference>
<dbReference type="Gene3D" id="1.20.1290.10">
    <property type="entry name" value="AhpD-like"/>
    <property type="match status" value="1"/>
</dbReference>
<dbReference type="SUPFAM" id="SSF69118">
    <property type="entry name" value="AhpD-like"/>
    <property type="match status" value="1"/>
</dbReference>
<evidence type="ECO:0000313" key="2">
    <source>
        <dbReference type="EMBL" id="QAB14335.1"/>
    </source>
</evidence>
<dbReference type="InterPro" id="IPR029032">
    <property type="entry name" value="AhpD-like"/>
</dbReference>
<feature type="domain" description="Carboxymuconolactone decarboxylase-like" evidence="1">
    <location>
        <begin position="28"/>
        <end position="93"/>
    </location>
</feature>
<sequence length="126" mass="14085">MERLQETGQLMGRLMQDMPDQLKEFSAFIKIAEKDGAMDAKSKHLILLSLAIAFQCAWCIAVHAKDCVEAKATKEEMLEAAMMAVVMGGGPKLKCIWRFCTRSWINTSTNNSVKSDSRFTSIHIKA</sequence>
<protein>
    <submittedName>
        <fullName evidence="2">Carboxymuconolactone decarboxylase family protein</fullName>
    </submittedName>
</protein>
<dbReference type="RefSeq" id="WP_128384166.1">
    <property type="nucleotide sequence ID" value="NZ_CP035033.1"/>
</dbReference>
<dbReference type="EMBL" id="CP035033">
    <property type="protein sequence ID" value="QAB14335.1"/>
    <property type="molecule type" value="Genomic_DNA"/>
</dbReference>
<organism evidence="2 3">
    <name type="scientific">Hydrogenovibrio thermophilus</name>
    <dbReference type="NCBI Taxonomy" id="265883"/>
    <lineage>
        <taxon>Bacteria</taxon>
        <taxon>Pseudomonadati</taxon>
        <taxon>Pseudomonadota</taxon>
        <taxon>Gammaproteobacteria</taxon>
        <taxon>Thiotrichales</taxon>
        <taxon>Piscirickettsiaceae</taxon>
        <taxon>Hydrogenovibrio</taxon>
    </lineage>
</organism>
<reference evidence="2 3" key="1">
    <citation type="journal article" date="2018" name="Environ. Microbiol.">
        <title>Genomes of ubiquitous marine and hypersaline Hydrogenovibrio, Thiomicrorhabdus and Thiomicrospira spp. encode a diversity of mechanisms to sustain chemolithoautotrophy in heterogeneous environments.</title>
        <authorList>
            <person name="Scott K.M."/>
            <person name="Williams J."/>
            <person name="Porter C.M.B."/>
            <person name="Russel S."/>
            <person name="Harmer T.L."/>
            <person name="Paul J.H."/>
            <person name="Antonen K.M."/>
            <person name="Bridges M.K."/>
            <person name="Camper G.J."/>
            <person name="Campla C.K."/>
            <person name="Casella L.G."/>
            <person name="Chase E."/>
            <person name="Conrad J.W."/>
            <person name="Cruz M.C."/>
            <person name="Dunlap D.S."/>
            <person name="Duran L."/>
            <person name="Fahsbender E.M."/>
            <person name="Goldsmith D.B."/>
            <person name="Keeley R.F."/>
            <person name="Kondoff M.R."/>
            <person name="Kussy B.I."/>
            <person name="Lane M.K."/>
            <person name="Lawler S."/>
            <person name="Leigh B.A."/>
            <person name="Lewis C."/>
            <person name="Lostal L.M."/>
            <person name="Marking D."/>
            <person name="Mancera P.A."/>
            <person name="McClenthan E.C."/>
            <person name="McIntyre E.A."/>
            <person name="Mine J.A."/>
            <person name="Modi S."/>
            <person name="Moore B.D."/>
            <person name="Morgan W.A."/>
            <person name="Nelson K.M."/>
            <person name="Nguyen K.N."/>
            <person name="Ogburn N."/>
            <person name="Parrino D.G."/>
            <person name="Pedapudi A.D."/>
            <person name="Pelham R.P."/>
            <person name="Preece A.M."/>
            <person name="Rampersad E.A."/>
            <person name="Richardson J.C."/>
            <person name="Rodgers C.M."/>
            <person name="Schaffer B.L."/>
            <person name="Sheridan N.E."/>
            <person name="Solone M.R."/>
            <person name="Staley Z.R."/>
            <person name="Tabuchi M."/>
            <person name="Waide R.J."/>
            <person name="Wanjugi P.W."/>
            <person name="Young S."/>
            <person name="Clum A."/>
            <person name="Daum C."/>
            <person name="Huntemann M."/>
            <person name="Ivanova N."/>
            <person name="Kyrpides N."/>
            <person name="Mikhailova N."/>
            <person name="Palaniappan K."/>
            <person name="Pillay M."/>
            <person name="Reddy T.B.K."/>
            <person name="Shapiro N."/>
            <person name="Stamatis D."/>
            <person name="Varghese N."/>
            <person name="Woyke T."/>
            <person name="Boden R."/>
            <person name="Freyermuth S.K."/>
            <person name="Kerfeld C.A."/>
        </authorList>
    </citation>
    <scope>NUCLEOTIDE SEQUENCE [LARGE SCALE GENOMIC DNA]</scope>
    <source>
        <strain evidence="2 3">JR-2</strain>
    </source>
</reference>
<dbReference type="AlphaFoldDB" id="A0A451G4E0"/>
<dbReference type="Proteomes" id="UP000285478">
    <property type="component" value="Chromosome"/>
</dbReference>
<gene>
    <name evidence="2" type="ORF">EPV75_00920</name>
</gene>
<dbReference type="PANTHER" id="PTHR33930:SF2">
    <property type="entry name" value="BLR3452 PROTEIN"/>
    <property type="match status" value="1"/>
</dbReference>
<evidence type="ECO:0000313" key="3">
    <source>
        <dbReference type="Proteomes" id="UP000285478"/>
    </source>
</evidence>